<organism evidence="1 2">
    <name type="scientific">Digitaria exilis</name>
    <dbReference type="NCBI Taxonomy" id="1010633"/>
    <lineage>
        <taxon>Eukaryota</taxon>
        <taxon>Viridiplantae</taxon>
        <taxon>Streptophyta</taxon>
        <taxon>Embryophyta</taxon>
        <taxon>Tracheophyta</taxon>
        <taxon>Spermatophyta</taxon>
        <taxon>Magnoliopsida</taxon>
        <taxon>Liliopsida</taxon>
        <taxon>Poales</taxon>
        <taxon>Poaceae</taxon>
        <taxon>PACMAD clade</taxon>
        <taxon>Panicoideae</taxon>
        <taxon>Panicodae</taxon>
        <taxon>Paniceae</taxon>
        <taxon>Anthephorinae</taxon>
        <taxon>Digitaria</taxon>
    </lineage>
</organism>
<dbReference type="EMBL" id="JACEFO010002150">
    <property type="protein sequence ID" value="KAF8677060.1"/>
    <property type="molecule type" value="Genomic_DNA"/>
</dbReference>
<dbReference type="AlphaFoldDB" id="A0A835EEI4"/>
<evidence type="ECO:0000313" key="1">
    <source>
        <dbReference type="EMBL" id="KAF8677060.1"/>
    </source>
</evidence>
<comment type="caution">
    <text evidence="1">The sequence shown here is derived from an EMBL/GenBank/DDBJ whole genome shotgun (WGS) entry which is preliminary data.</text>
</comment>
<dbReference type="OrthoDB" id="716129at2759"/>
<reference evidence="1" key="1">
    <citation type="submission" date="2020-07" db="EMBL/GenBank/DDBJ databases">
        <title>Genome sequence and genetic diversity analysis of an under-domesticated orphan crop, white fonio (Digitaria exilis).</title>
        <authorList>
            <person name="Bennetzen J.L."/>
            <person name="Chen S."/>
            <person name="Ma X."/>
            <person name="Wang X."/>
            <person name="Yssel A.E.J."/>
            <person name="Chaluvadi S.R."/>
            <person name="Johnson M."/>
            <person name="Gangashetty P."/>
            <person name="Hamidou F."/>
            <person name="Sanogo M.D."/>
            <person name="Zwaenepoel A."/>
            <person name="Wallace J."/>
            <person name="Van De Peer Y."/>
            <person name="Van Deynze A."/>
        </authorList>
    </citation>
    <scope>NUCLEOTIDE SEQUENCE</scope>
    <source>
        <tissue evidence="1">Leaves</tissue>
    </source>
</reference>
<dbReference type="Proteomes" id="UP000636709">
    <property type="component" value="Unassembled WGS sequence"/>
</dbReference>
<protein>
    <submittedName>
        <fullName evidence="1">Uncharacterized protein</fullName>
    </submittedName>
</protein>
<sequence>MRMRRSADSLLWKRWSVNSRRALSTSASSSGVPSPASNSHTALPKKLFVDRSHGPPPSATFSFHIDACFFQPCKAATASCLDSAPS</sequence>
<name>A0A835EEI4_9POAL</name>
<keyword evidence="2" id="KW-1185">Reference proteome</keyword>
<accession>A0A835EEI4</accession>
<proteinExistence type="predicted"/>
<evidence type="ECO:0000313" key="2">
    <source>
        <dbReference type="Proteomes" id="UP000636709"/>
    </source>
</evidence>
<gene>
    <name evidence="1" type="ORF">HU200_046519</name>
</gene>